<dbReference type="PROSITE" id="PS51257">
    <property type="entry name" value="PROKAR_LIPOPROTEIN"/>
    <property type="match status" value="1"/>
</dbReference>
<proteinExistence type="predicted"/>
<gene>
    <name evidence="3" type="ORF">PQR66_32320</name>
</gene>
<dbReference type="EMBL" id="JAQQFN010000030">
    <property type="protein sequence ID" value="MFL9887748.1"/>
    <property type="molecule type" value="Genomic_DNA"/>
</dbReference>
<organism evidence="3 4">
    <name type="scientific">Paraburkholderia agricolaris</name>
    <dbReference type="NCBI Taxonomy" id="2152888"/>
    <lineage>
        <taxon>Bacteria</taxon>
        <taxon>Pseudomonadati</taxon>
        <taxon>Pseudomonadota</taxon>
        <taxon>Betaproteobacteria</taxon>
        <taxon>Burkholderiales</taxon>
        <taxon>Burkholderiaceae</taxon>
        <taxon>Paraburkholderia</taxon>
    </lineage>
</organism>
<evidence type="ECO:0000256" key="2">
    <source>
        <dbReference type="SAM" id="SignalP"/>
    </source>
</evidence>
<keyword evidence="4" id="KW-1185">Reference proteome</keyword>
<accession>A0ABW9A054</accession>
<evidence type="ECO:0000256" key="1">
    <source>
        <dbReference type="SAM" id="MobiDB-lite"/>
    </source>
</evidence>
<feature type="signal peptide" evidence="2">
    <location>
        <begin position="1"/>
        <end position="34"/>
    </location>
</feature>
<feature type="region of interest" description="Disordered" evidence="1">
    <location>
        <begin position="64"/>
        <end position="84"/>
    </location>
</feature>
<keyword evidence="2" id="KW-0732">Signal</keyword>
<protein>
    <submittedName>
        <fullName evidence="3">Uncharacterized protein</fullName>
    </submittedName>
</protein>
<reference evidence="3 4" key="1">
    <citation type="journal article" date="2024" name="Chem. Sci.">
        <title>Discovery of megapolipeptins by genome mining of a Burkholderiales bacteria collection.</title>
        <authorList>
            <person name="Paulo B.S."/>
            <person name="Recchia M.J.J."/>
            <person name="Lee S."/>
            <person name="Fergusson C.H."/>
            <person name="Romanowski S.B."/>
            <person name="Hernandez A."/>
            <person name="Krull N."/>
            <person name="Liu D.Y."/>
            <person name="Cavanagh H."/>
            <person name="Bos A."/>
            <person name="Gray C.A."/>
            <person name="Murphy B.T."/>
            <person name="Linington R.G."/>
            <person name="Eustaquio A.S."/>
        </authorList>
    </citation>
    <scope>NUCLEOTIDE SEQUENCE [LARGE SCALE GENOMIC DNA]</scope>
    <source>
        <strain evidence="3 4">RL16-012-BIC-B</strain>
    </source>
</reference>
<feature type="chain" id="PRO_5045341741" evidence="2">
    <location>
        <begin position="35"/>
        <end position="296"/>
    </location>
</feature>
<sequence length="296" mass="30857">MLHMIIRFSRAALYRHSRLAVPALCLAAAGCPAAAQLTTDSDATPTVNSRVPGIEITRLAALPKAPPSASTRQDCGPLDAPKSDGGKIADASGWGVTGEARLGAYDVVSFAGKFEAATSGSCEISAGNVALFQGRQLVALIYAPGHSKQSIGSVRSSEDKLRILDGDIIPMPVGDLRLASNGAIEVDPLAAADPICNGRDIAPNLYGKSIREARRTLLEQGWKPVKSSSSDPLSKSLHESGIAEAGGCAGTGFAFCGYAYRKGNMELDVTTFGDSDAPTVAHYAAACERSQWHLSN</sequence>
<name>A0ABW9A054_9BURK</name>
<evidence type="ECO:0000313" key="3">
    <source>
        <dbReference type="EMBL" id="MFL9887748.1"/>
    </source>
</evidence>
<evidence type="ECO:0000313" key="4">
    <source>
        <dbReference type="Proteomes" id="UP001629249"/>
    </source>
</evidence>
<comment type="caution">
    <text evidence="3">The sequence shown here is derived from an EMBL/GenBank/DDBJ whole genome shotgun (WGS) entry which is preliminary data.</text>
</comment>
<dbReference type="Proteomes" id="UP001629249">
    <property type="component" value="Unassembled WGS sequence"/>
</dbReference>
<dbReference type="RefSeq" id="WP_408326100.1">
    <property type="nucleotide sequence ID" value="NZ_JAQQFH010000002.1"/>
</dbReference>